<protein>
    <recommendedName>
        <fullName evidence="7">Ig-like domain-containing protein</fullName>
    </recommendedName>
</protein>
<evidence type="ECO:0000256" key="1">
    <source>
        <dbReference type="ARBA" id="ARBA00004370"/>
    </source>
</evidence>
<evidence type="ECO:0000256" key="2">
    <source>
        <dbReference type="ARBA" id="ARBA00022729"/>
    </source>
</evidence>
<keyword evidence="5" id="KW-0812">Transmembrane</keyword>
<dbReference type="PANTHER" id="PTHR12080">
    <property type="entry name" value="SIGNALING LYMPHOCYTIC ACTIVATION MOLECULE"/>
    <property type="match status" value="1"/>
</dbReference>
<comment type="subcellular location">
    <subcellularLocation>
        <location evidence="1">Membrane</location>
    </subcellularLocation>
</comment>
<feature type="domain" description="Ig-like" evidence="7">
    <location>
        <begin position="126"/>
        <end position="206"/>
    </location>
</feature>
<comment type="caution">
    <text evidence="8">The sequence shown here is derived from an EMBL/GenBank/DDBJ whole genome shotgun (WGS) entry which is preliminary data.</text>
</comment>
<evidence type="ECO:0000256" key="6">
    <source>
        <dbReference type="SAM" id="SignalP"/>
    </source>
</evidence>
<dbReference type="EMBL" id="JAGEUA010000041">
    <property type="protein sequence ID" value="KAL0961621.1"/>
    <property type="molecule type" value="Genomic_DNA"/>
</dbReference>
<name>A0ABD0VX05_UMBPY</name>
<dbReference type="InterPro" id="IPR015631">
    <property type="entry name" value="CD2/SLAM_rcpt"/>
</dbReference>
<sequence>MLLIVTFLMVTAWEQINATLCNLTQPSGNNPCYGALEGSVSFILNANQAEGTITLKKGDTLIMKTGEGWTFKILPDYVNRSKFLKNTTFTLNSVMKSDSGDYQLEKYSSGGKLMETNTMQLQIQAPVSEQVLSYVCLSHGETKVTCSSGGDGLQFNWNLNGQTTTNSVFSDNYHNSVIILKAVVNVTLTCTVQNEVSYTNTTIFLTACTVSSSHLRFIIMTVIVALSVGTLILLVTVIIGINRKSGEQKLGNTPSGQYGILFFTKHGDVNQRPPANEMVEYGEIKIAASEDVNSESHVNMVNTNVTVSTFCSHK</sequence>
<evidence type="ECO:0000313" key="9">
    <source>
        <dbReference type="Proteomes" id="UP001557470"/>
    </source>
</evidence>
<evidence type="ECO:0000313" key="8">
    <source>
        <dbReference type="EMBL" id="KAL0961621.1"/>
    </source>
</evidence>
<reference evidence="8 9" key="1">
    <citation type="submission" date="2024-06" db="EMBL/GenBank/DDBJ databases">
        <authorList>
            <person name="Pan Q."/>
            <person name="Wen M."/>
            <person name="Jouanno E."/>
            <person name="Zahm M."/>
            <person name="Klopp C."/>
            <person name="Cabau C."/>
            <person name="Louis A."/>
            <person name="Berthelot C."/>
            <person name="Parey E."/>
            <person name="Roest Crollius H."/>
            <person name="Montfort J."/>
            <person name="Robinson-Rechavi M."/>
            <person name="Bouchez O."/>
            <person name="Lampietro C."/>
            <person name="Lopez Roques C."/>
            <person name="Donnadieu C."/>
            <person name="Postlethwait J."/>
            <person name="Bobe J."/>
            <person name="Verreycken H."/>
            <person name="Guiguen Y."/>
        </authorList>
    </citation>
    <scope>NUCLEOTIDE SEQUENCE [LARGE SCALE GENOMIC DNA]</scope>
    <source>
        <strain evidence="8">Up_M1</strain>
        <tissue evidence="8">Testis</tissue>
    </source>
</reference>
<gene>
    <name evidence="8" type="ORF">UPYG_G00354040</name>
</gene>
<evidence type="ECO:0000259" key="7">
    <source>
        <dbReference type="PROSITE" id="PS50835"/>
    </source>
</evidence>
<keyword evidence="3 5" id="KW-0472">Membrane</keyword>
<dbReference type="InterPro" id="IPR007110">
    <property type="entry name" value="Ig-like_dom"/>
</dbReference>
<keyword evidence="9" id="KW-1185">Reference proteome</keyword>
<dbReference type="GO" id="GO:0016020">
    <property type="term" value="C:membrane"/>
    <property type="evidence" value="ECO:0007669"/>
    <property type="project" value="UniProtKB-SubCell"/>
</dbReference>
<evidence type="ECO:0000256" key="4">
    <source>
        <dbReference type="ARBA" id="ARBA00023180"/>
    </source>
</evidence>
<feature type="signal peptide" evidence="6">
    <location>
        <begin position="1"/>
        <end position="18"/>
    </location>
</feature>
<dbReference type="InterPro" id="IPR013783">
    <property type="entry name" value="Ig-like_fold"/>
</dbReference>
<evidence type="ECO:0000256" key="3">
    <source>
        <dbReference type="ARBA" id="ARBA00023136"/>
    </source>
</evidence>
<dbReference type="Proteomes" id="UP001557470">
    <property type="component" value="Unassembled WGS sequence"/>
</dbReference>
<feature type="transmembrane region" description="Helical" evidence="5">
    <location>
        <begin position="217"/>
        <end position="241"/>
    </location>
</feature>
<accession>A0ABD0VX05</accession>
<proteinExistence type="predicted"/>
<keyword evidence="4" id="KW-0325">Glycoprotein</keyword>
<organism evidence="8 9">
    <name type="scientific">Umbra pygmaea</name>
    <name type="common">Eastern mudminnow</name>
    <dbReference type="NCBI Taxonomy" id="75934"/>
    <lineage>
        <taxon>Eukaryota</taxon>
        <taxon>Metazoa</taxon>
        <taxon>Chordata</taxon>
        <taxon>Craniata</taxon>
        <taxon>Vertebrata</taxon>
        <taxon>Euteleostomi</taxon>
        <taxon>Actinopterygii</taxon>
        <taxon>Neopterygii</taxon>
        <taxon>Teleostei</taxon>
        <taxon>Protacanthopterygii</taxon>
        <taxon>Esociformes</taxon>
        <taxon>Umbridae</taxon>
        <taxon>Umbra</taxon>
    </lineage>
</organism>
<keyword evidence="5" id="KW-1133">Transmembrane helix</keyword>
<evidence type="ECO:0000256" key="5">
    <source>
        <dbReference type="SAM" id="Phobius"/>
    </source>
</evidence>
<feature type="chain" id="PRO_5044896489" description="Ig-like domain-containing protein" evidence="6">
    <location>
        <begin position="19"/>
        <end position="314"/>
    </location>
</feature>
<dbReference type="Gene3D" id="2.60.40.10">
    <property type="entry name" value="Immunoglobulins"/>
    <property type="match status" value="1"/>
</dbReference>
<keyword evidence="2 6" id="KW-0732">Signal</keyword>
<dbReference type="PROSITE" id="PS50835">
    <property type="entry name" value="IG_LIKE"/>
    <property type="match status" value="1"/>
</dbReference>
<dbReference type="AlphaFoldDB" id="A0ABD0VX05"/>